<gene>
    <name evidence="1" type="ORF">UFOPK3278_00913</name>
</gene>
<proteinExistence type="predicted"/>
<name>A0A6J7BSZ5_9ZZZZ</name>
<protein>
    <submittedName>
        <fullName evidence="1">Unannotated protein</fullName>
    </submittedName>
</protein>
<accession>A0A6J7BSZ5</accession>
<dbReference type="AlphaFoldDB" id="A0A6J7BSZ5"/>
<organism evidence="1">
    <name type="scientific">freshwater metagenome</name>
    <dbReference type="NCBI Taxonomy" id="449393"/>
    <lineage>
        <taxon>unclassified sequences</taxon>
        <taxon>metagenomes</taxon>
        <taxon>ecological metagenomes</taxon>
    </lineage>
</organism>
<reference evidence="1" key="1">
    <citation type="submission" date="2020-05" db="EMBL/GenBank/DDBJ databases">
        <authorList>
            <person name="Chiriac C."/>
            <person name="Salcher M."/>
            <person name="Ghai R."/>
            <person name="Kavagutti S V."/>
        </authorList>
    </citation>
    <scope>NUCLEOTIDE SEQUENCE</scope>
</reference>
<sequence>MTVPMMTIAGRFMTAAASHDQAPDSFGFKLPRRILALSTLCPSNARTAGNAIMDAKTANNTTLTPA</sequence>
<evidence type="ECO:0000313" key="1">
    <source>
        <dbReference type="EMBL" id="CAB4848897.1"/>
    </source>
</evidence>
<dbReference type="EMBL" id="CAFBIX010000036">
    <property type="protein sequence ID" value="CAB4848897.1"/>
    <property type="molecule type" value="Genomic_DNA"/>
</dbReference>